<feature type="region of interest" description="Disordered" evidence="13">
    <location>
        <begin position="540"/>
        <end position="561"/>
    </location>
</feature>
<evidence type="ECO:0000256" key="15">
    <source>
        <dbReference type="SAM" id="SignalP"/>
    </source>
</evidence>
<evidence type="ECO:0000256" key="13">
    <source>
        <dbReference type="SAM" id="MobiDB-lite"/>
    </source>
</evidence>
<evidence type="ECO:0000256" key="8">
    <source>
        <dbReference type="ARBA" id="ARBA00023065"/>
    </source>
</evidence>
<evidence type="ECO:0000259" key="16">
    <source>
        <dbReference type="Pfam" id="PF01007"/>
    </source>
</evidence>
<evidence type="ECO:0000256" key="10">
    <source>
        <dbReference type="ARBA" id="ARBA00023303"/>
    </source>
</evidence>
<evidence type="ECO:0000259" key="17">
    <source>
        <dbReference type="Pfam" id="PF17655"/>
    </source>
</evidence>
<comment type="subcellular location">
    <subcellularLocation>
        <location evidence="1 11">Membrane</location>
        <topology evidence="1 11">Multi-pass membrane protein</topology>
    </subcellularLocation>
</comment>
<dbReference type="Proteomes" id="UP001642484">
    <property type="component" value="Unassembled WGS sequence"/>
</dbReference>
<keyword evidence="3 11" id="KW-0633">Potassium transport</keyword>
<keyword evidence="15" id="KW-0732">Signal</keyword>
<comment type="caution">
    <text evidence="18">The sequence shown here is derived from an EMBL/GenBank/DDBJ whole genome shotgun (WGS) entry which is preliminary data.</text>
</comment>
<dbReference type="EMBL" id="CAXAMN010002891">
    <property type="protein sequence ID" value="CAK9001771.1"/>
    <property type="molecule type" value="Genomic_DNA"/>
</dbReference>
<evidence type="ECO:0000256" key="12">
    <source>
        <dbReference type="SAM" id="Coils"/>
    </source>
</evidence>
<accession>A0ABP0IGR2</accession>
<dbReference type="SUPFAM" id="SSF81296">
    <property type="entry name" value="E set domains"/>
    <property type="match status" value="2"/>
</dbReference>
<dbReference type="SUPFAM" id="SSF81324">
    <property type="entry name" value="Voltage-gated potassium channels"/>
    <property type="match status" value="1"/>
</dbReference>
<gene>
    <name evidence="18" type="ORF">CCMP2556_LOCUS6588</name>
</gene>
<evidence type="ECO:0000256" key="1">
    <source>
        <dbReference type="ARBA" id="ARBA00004141"/>
    </source>
</evidence>
<keyword evidence="7 14" id="KW-1133">Transmembrane helix</keyword>
<organism evidence="18 19">
    <name type="scientific">Durusdinium trenchii</name>
    <dbReference type="NCBI Taxonomy" id="1381693"/>
    <lineage>
        <taxon>Eukaryota</taxon>
        <taxon>Sar</taxon>
        <taxon>Alveolata</taxon>
        <taxon>Dinophyceae</taxon>
        <taxon>Suessiales</taxon>
        <taxon>Symbiodiniaceae</taxon>
        <taxon>Durusdinium</taxon>
    </lineage>
</organism>
<evidence type="ECO:0000313" key="18">
    <source>
        <dbReference type="EMBL" id="CAK9001771.1"/>
    </source>
</evidence>
<dbReference type="InterPro" id="IPR013518">
    <property type="entry name" value="K_chnl_inward-rec_Kir_cyto"/>
</dbReference>
<keyword evidence="10 11" id="KW-0407">Ion channel</keyword>
<keyword evidence="9 14" id="KW-0472">Membrane</keyword>
<evidence type="ECO:0000256" key="9">
    <source>
        <dbReference type="ARBA" id="ARBA00023136"/>
    </source>
</evidence>
<dbReference type="InterPro" id="IPR014756">
    <property type="entry name" value="Ig_E-set"/>
</dbReference>
<feature type="coiled-coil region" evidence="12">
    <location>
        <begin position="1117"/>
        <end position="1151"/>
    </location>
</feature>
<dbReference type="InterPro" id="IPR041647">
    <property type="entry name" value="IRK_C"/>
</dbReference>
<evidence type="ECO:0000256" key="7">
    <source>
        <dbReference type="ARBA" id="ARBA00022989"/>
    </source>
</evidence>
<evidence type="ECO:0000256" key="6">
    <source>
        <dbReference type="ARBA" id="ARBA00022958"/>
    </source>
</evidence>
<evidence type="ECO:0000313" key="19">
    <source>
        <dbReference type="Proteomes" id="UP001642484"/>
    </source>
</evidence>
<dbReference type="PANTHER" id="PTHR11767">
    <property type="entry name" value="INWARD RECTIFIER POTASSIUM CHANNEL"/>
    <property type="match status" value="1"/>
</dbReference>
<name>A0ABP0IGR2_9DINO</name>
<keyword evidence="8 11" id="KW-0406">Ion transport</keyword>
<feature type="domain" description="Inward rectifier potassium channel C-terminal" evidence="17">
    <location>
        <begin position="380"/>
        <end position="463"/>
    </location>
</feature>
<feature type="domain" description="Potassium channel inwardly rectifying transmembrane" evidence="16">
    <location>
        <begin position="255"/>
        <end position="371"/>
    </location>
</feature>
<evidence type="ECO:0000256" key="11">
    <source>
        <dbReference type="RuleBase" id="RU003822"/>
    </source>
</evidence>
<feature type="compositionally biased region" description="Acidic residues" evidence="13">
    <location>
        <begin position="115"/>
        <end position="125"/>
    </location>
</feature>
<dbReference type="PANTHER" id="PTHR11767:SF103">
    <property type="entry name" value="POTASSIUM CHANNEL INWARDLY RECTIFYING TRANSMEMBRANE DOMAIN-CONTAINING PROTEIN"/>
    <property type="match status" value="1"/>
</dbReference>
<protein>
    <submittedName>
        <fullName evidence="18">Uncharacterized protein</fullName>
    </submittedName>
</protein>
<keyword evidence="5 11" id="KW-0851">Voltage-gated channel</keyword>
<feature type="coiled-coil region" evidence="12">
    <location>
        <begin position="921"/>
        <end position="1034"/>
    </location>
</feature>
<feature type="chain" id="PRO_5045634161" evidence="15">
    <location>
        <begin position="19"/>
        <end position="1184"/>
    </location>
</feature>
<dbReference type="Gene3D" id="1.10.287.70">
    <property type="match status" value="1"/>
</dbReference>
<feature type="region of interest" description="Disordered" evidence="13">
    <location>
        <begin position="113"/>
        <end position="150"/>
    </location>
</feature>
<dbReference type="InterPro" id="IPR016449">
    <property type="entry name" value="K_chnl_inward-rec_Kir"/>
</dbReference>
<dbReference type="Gene3D" id="2.60.40.1400">
    <property type="entry name" value="G protein-activated inward rectifier potassium channel 1"/>
    <property type="match status" value="1"/>
</dbReference>
<evidence type="ECO:0000256" key="3">
    <source>
        <dbReference type="ARBA" id="ARBA00022538"/>
    </source>
</evidence>
<sequence>MGLLQMLLDAWLGTTGLAFLRRAGVFAAPRLEHIRHPTVRRVFGQFLQLGESSADHIEAAAKAAQAASKERGSSKVGSLSSQAQRFLQSTENSLKRLRESIAGRITQALLSNDERAEEWDGNDDEVDKRTSAEKPDEETGEKTPNRRRFKSVVRKMQVKNTAANALVPHAKGCGANGAPVDKFGFGARMASMRQSVGGLLHETPISPASNSVCEEIGPDFRLMDRRGAFGQSRGHWLLHNIMSRTRSACGKPRDTMAEVSTLLLEDWYHTFLDAKIGKQLCCFLVLYVVLFWFYAFLYLGISKACNLQLEGHLVKAYLLSLETMMTIGYGVPDPYMNGCWQGPFVLTTQVLVNLILSAILIGVIFQGIARPQSRACTILCSEKAIIRCIDGAYYFMFRVCDLRSQHSLVEPHIRCYCVEQSDIRGFETTQMRLLQPDDELGATLLLSMPSIVVHRIDAWSPLAPHRPDLYGPAPLAPPSPMGDEPLPHVESALAKAHGNQQPDIFARERSGTIATFSSWNSTLNRGGFGRQTSEGCPPRFARANSSNALQSATKPRERGGGYEENLRIRRWPWPRQRQASNEIGQGDSCACPTCGETFPTAETLKSHCRYSAASDLASGMPKEASHKELSQRALDLLSHRDPTKFELSQYLARSYKEVVVIVEGIEPTTSATLQSRHSYLVGPPDAEDTDMAWDMDFVDCIMVPEAEEKAEDAHQSLARGGLTLVTVCSYTASWYLYLVNCSLPLTIHWPQAVWFSSDEYKSNVNFPQATSGGPKVTAGHQRRGDARRPFRAKRRACDAAAEAPSGGAGLGLDASNYASSCNTTGVQARNETSLDVGHTKYMGRNYASTSFPITDCSACDGTSCFQRKASWRPCGAGSSTDDTRQRLSPLGQSLAFSALAESQRDRADLALECLAKERHLHRQREKALQEAQAALQEERLQRAEVEASRAVERKALQAAEQAELAEARRRMAAEAQVEQMKAKVKDLKKNLEDDESLRVLDEFRLKLESQRREISGLRRQLETAKEEAASKAALVEQGRVQLLDGQEKWAEERVRLVSHQYQQKQELLKAQADLAQLRQAGSELQAAAERIAEHSMRAAPVVATERERLASEAALNLAEVEARSKLYEQDAMQAREELVKMREEMVDAQAAGQSLQAAVDGMLQMCQMTEEWFQDLRERPDVDR</sequence>
<keyword evidence="4 11" id="KW-0812">Transmembrane</keyword>
<keyword evidence="19" id="KW-1185">Reference proteome</keyword>
<evidence type="ECO:0000256" key="14">
    <source>
        <dbReference type="SAM" id="Phobius"/>
    </source>
</evidence>
<feature type="compositionally biased region" description="Polar residues" evidence="13">
    <location>
        <begin position="543"/>
        <end position="553"/>
    </location>
</feature>
<feature type="transmembrane region" description="Helical" evidence="14">
    <location>
        <begin position="344"/>
        <end position="365"/>
    </location>
</feature>
<feature type="signal peptide" evidence="15">
    <location>
        <begin position="1"/>
        <end position="18"/>
    </location>
</feature>
<reference evidence="18 19" key="1">
    <citation type="submission" date="2024-02" db="EMBL/GenBank/DDBJ databases">
        <authorList>
            <person name="Chen Y."/>
            <person name="Shah S."/>
            <person name="Dougan E. K."/>
            <person name="Thang M."/>
            <person name="Chan C."/>
        </authorList>
    </citation>
    <scope>NUCLEOTIDE SEQUENCE [LARGE SCALE GENOMIC DNA]</scope>
</reference>
<evidence type="ECO:0000256" key="2">
    <source>
        <dbReference type="ARBA" id="ARBA00022448"/>
    </source>
</evidence>
<dbReference type="Pfam" id="PF01007">
    <property type="entry name" value="IRK"/>
    <property type="match status" value="1"/>
</dbReference>
<dbReference type="Pfam" id="PF17655">
    <property type="entry name" value="IRK_C"/>
    <property type="match status" value="1"/>
</dbReference>
<feature type="transmembrane region" description="Helical" evidence="14">
    <location>
        <begin position="283"/>
        <end position="301"/>
    </location>
</feature>
<evidence type="ECO:0000256" key="4">
    <source>
        <dbReference type="ARBA" id="ARBA00022692"/>
    </source>
</evidence>
<dbReference type="InterPro" id="IPR040445">
    <property type="entry name" value="Kir_TM"/>
</dbReference>
<feature type="region of interest" description="Disordered" evidence="13">
    <location>
        <begin position="766"/>
        <end position="787"/>
    </location>
</feature>
<evidence type="ECO:0000256" key="5">
    <source>
        <dbReference type="ARBA" id="ARBA00022882"/>
    </source>
</evidence>
<keyword evidence="6 11" id="KW-0630">Potassium</keyword>
<keyword evidence="2 11" id="KW-0813">Transport</keyword>
<comment type="similarity">
    <text evidence="11">Belongs to the inward rectifier-type potassium channel (TC 1.A.2.1) family.</text>
</comment>
<proteinExistence type="inferred from homology"/>
<keyword evidence="12" id="KW-0175">Coiled coil</keyword>